<dbReference type="SUPFAM" id="SSF56801">
    <property type="entry name" value="Acetyl-CoA synthetase-like"/>
    <property type="match status" value="1"/>
</dbReference>
<dbReference type="PANTHER" id="PTHR43201:SF5">
    <property type="entry name" value="MEDIUM-CHAIN ACYL-COA LIGASE ACSF2, MITOCHONDRIAL"/>
    <property type="match status" value="1"/>
</dbReference>
<dbReference type="InterPro" id="IPR025110">
    <property type="entry name" value="AMP-bd_C"/>
</dbReference>
<proteinExistence type="inferred from homology"/>
<dbReference type="InterPro" id="IPR000873">
    <property type="entry name" value="AMP-dep_synth/lig_dom"/>
</dbReference>
<accession>A0ABQ6HJ88</accession>
<dbReference type="Gene3D" id="3.30.300.30">
    <property type="match status" value="1"/>
</dbReference>
<evidence type="ECO:0000259" key="3">
    <source>
        <dbReference type="Pfam" id="PF00501"/>
    </source>
</evidence>
<dbReference type="Pfam" id="PF13193">
    <property type="entry name" value="AMP-binding_C"/>
    <property type="match status" value="1"/>
</dbReference>
<dbReference type="InterPro" id="IPR042099">
    <property type="entry name" value="ANL_N_sf"/>
</dbReference>
<evidence type="ECO:0000259" key="4">
    <source>
        <dbReference type="Pfam" id="PF13193"/>
    </source>
</evidence>
<dbReference type="Gene3D" id="3.40.50.12780">
    <property type="entry name" value="N-terminal domain of ligase-like"/>
    <property type="match status" value="1"/>
</dbReference>
<evidence type="ECO:0000313" key="5">
    <source>
        <dbReference type="EMBL" id="GMA18122.1"/>
    </source>
</evidence>
<organism evidence="5 6">
    <name type="scientific">Arsenicicoccus piscis</name>
    <dbReference type="NCBI Taxonomy" id="673954"/>
    <lineage>
        <taxon>Bacteria</taxon>
        <taxon>Bacillati</taxon>
        <taxon>Actinomycetota</taxon>
        <taxon>Actinomycetes</taxon>
        <taxon>Micrococcales</taxon>
        <taxon>Intrasporangiaceae</taxon>
        <taxon>Arsenicicoccus</taxon>
    </lineage>
</organism>
<dbReference type="EMBL" id="BSUJ01000001">
    <property type="protein sequence ID" value="GMA18122.1"/>
    <property type="molecule type" value="Genomic_DNA"/>
</dbReference>
<dbReference type="InterPro" id="IPR045851">
    <property type="entry name" value="AMP-bd_C_sf"/>
</dbReference>
<feature type="domain" description="AMP-dependent synthetase/ligase" evidence="3">
    <location>
        <begin position="3"/>
        <end position="347"/>
    </location>
</feature>
<dbReference type="Proteomes" id="UP001157109">
    <property type="component" value="Unassembled WGS sequence"/>
</dbReference>
<name>A0ABQ6HJ88_9MICO</name>
<comment type="similarity">
    <text evidence="1">Belongs to the ATP-dependent AMP-binding enzyme family.</text>
</comment>
<keyword evidence="6" id="KW-1185">Reference proteome</keyword>
<dbReference type="InterPro" id="IPR020845">
    <property type="entry name" value="AMP-binding_CS"/>
</dbReference>
<sequence length="489" mass="52349">MSPAKTALVDRGTRTSYGELDARAVRLAHGLRGLGVERGDRVAYLGLNSATFVETMFAVAKLGAVMVPLNTRLAAPETAFVLADSEPRMLVWDDPFEQVVTSPEVAELGLQTVQVGAALDAVRDAGSDEPLDESVSLDDLFMIQYTSGTSGRPKGVMLTHGNVTWNVYNILVDVDVTSEEVALVTAPLFHTAAPNQLLFPTILKGGTALIEARWDAERAIDLIESEGVTFLFGVTTMYYALLHSPRFASADLSTLRLALSGGAPLPEALLAAYLDRGLMIVQGYGLTESSPGATMLRPADGMRKIGSAGTSCFFTDVRVVDPVGEDVGRGGTGEVLVQGPNVTPGYWRSPDATAGALDEDGWLRTGDVARVDEEGYLYIVDRLKDMIISGGENIYPAEVEQAIYEHPGVAEVAVIGMPDERWGEVGRAVVVAKPGAALSESDILDHLDGRLARYKIPRRVDLVEELPHNASGKLVKTRLRAILEEGTSA</sequence>
<evidence type="ECO:0000313" key="6">
    <source>
        <dbReference type="Proteomes" id="UP001157109"/>
    </source>
</evidence>
<evidence type="ECO:0000256" key="2">
    <source>
        <dbReference type="ARBA" id="ARBA00022598"/>
    </source>
</evidence>
<dbReference type="NCBIfam" id="NF004837">
    <property type="entry name" value="PRK06187.1"/>
    <property type="match status" value="1"/>
</dbReference>
<gene>
    <name evidence="5" type="ORF">GCM10025862_01430</name>
</gene>
<dbReference type="GO" id="GO:0016874">
    <property type="term" value="F:ligase activity"/>
    <property type="evidence" value="ECO:0007669"/>
    <property type="project" value="UniProtKB-KW"/>
</dbReference>
<protein>
    <submittedName>
        <fullName evidence="5">Acid--CoA ligase</fullName>
    </submittedName>
</protein>
<dbReference type="Pfam" id="PF00501">
    <property type="entry name" value="AMP-binding"/>
    <property type="match status" value="1"/>
</dbReference>
<dbReference type="PROSITE" id="PS00455">
    <property type="entry name" value="AMP_BINDING"/>
    <property type="match status" value="1"/>
</dbReference>
<comment type="caution">
    <text evidence="5">The sequence shown here is derived from an EMBL/GenBank/DDBJ whole genome shotgun (WGS) entry which is preliminary data.</text>
</comment>
<feature type="domain" description="AMP-binding enzyme C-terminal" evidence="4">
    <location>
        <begin position="398"/>
        <end position="473"/>
    </location>
</feature>
<keyword evidence="2 5" id="KW-0436">Ligase</keyword>
<reference evidence="6" key="1">
    <citation type="journal article" date="2019" name="Int. J. Syst. Evol. Microbiol.">
        <title>The Global Catalogue of Microorganisms (GCM) 10K type strain sequencing project: providing services to taxonomists for standard genome sequencing and annotation.</title>
        <authorList>
            <consortium name="The Broad Institute Genomics Platform"/>
            <consortium name="The Broad Institute Genome Sequencing Center for Infectious Disease"/>
            <person name="Wu L."/>
            <person name="Ma J."/>
        </authorList>
    </citation>
    <scope>NUCLEOTIDE SEQUENCE [LARGE SCALE GENOMIC DNA]</scope>
    <source>
        <strain evidence="6">NBRC 105830</strain>
    </source>
</reference>
<dbReference type="CDD" id="cd17631">
    <property type="entry name" value="FACL_FadD13-like"/>
    <property type="match status" value="1"/>
</dbReference>
<evidence type="ECO:0000256" key="1">
    <source>
        <dbReference type="ARBA" id="ARBA00006432"/>
    </source>
</evidence>
<dbReference type="PANTHER" id="PTHR43201">
    <property type="entry name" value="ACYL-COA SYNTHETASE"/>
    <property type="match status" value="1"/>
</dbReference>